<organism evidence="1">
    <name type="scientific">marine metagenome</name>
    <dbReference type="NCBI Taxonomy" id="408172"/>
    <lineage>
        <taxon>unclassified sequences</taxon>
        <taxon>metagenomes</taxon>
        <taxon>ecological metagenomes</taxon>
    </lineage>
</organism>
<dbReference type="AlphaFoldDB" id="A0A382SCK8"/>
<evidence type="ECO:0008006" key="2">
    <source>
        <dbReference type="Google" id="ProtNLM"/>
    </source>
</evidence>
<feature type="non-terminal residue" evidence="1">
    <location>
        <position position="1"/>
    </location>
</feature>
<gene>
    <name evidence="1" type="ORF">METZ01_LOCUS359811</name>
</gene>
<accession>A0A382SCK8</accession>
<proteinExistence type="predicted"/>
<evidence type="ECO:0000313" key="1">
    <source>
        <dbReference type="EMBL" id="SVD06957.1"/>
    </source>
</evidence>
<name>A0A382SCK8_9ZZZZ</name>
<dbReference type="Gene3D" id="3.30.70.1060">
    <property type="entry name" value="Dimeric alpha+beta barrel"/>
    <property type="match status" value="1"/>
</dbReference>
<protein>
    <recommendedName>
        <fullName evidence="2">YCII-related domain-containing protein</fullName>
    </recommendedName>
</protein>
<dbReference type="EMBL" id="UINC01127677">
    <property type="protein sequence ID" value="SVD06957.1"/>
    <property type="molecule type" value="Genomic_DNA"/>
</dbReference>
<reference evidence="1" key="1">
    <citation type="submission" date="2018-05" db="EMBL/GenBank/DDBJ databases">
        <authorList>
            <person name="Lanie J.A."/>
            <person name="Ng W.-L."/>
            <person name="Kazmierczak K.M."/>
            <person name="Andrzejewski T.M."/>
            <person name="Davidsen T.M."/>
            <person name="Wayne K.J."/>
            <person name="Tettelin H."/>
            <person name="Glass J.I."/>
            <person name="Rusch D."/>
            <person name="Podicherti R."/>
            <person name="Tsui H.-C.T."/>
            <person name="Winkler M.E."/>
        </authorList>
    </citation>
    <scope>NUCLEOTIDE SEQUENCE</scope>
</reference>
<sequence length="84" mass="9024">ENHVIPTLDELGSSKSVLAGGLPVGERALAFIIQAESNAAADAMIRQLPMWSLITWEVKPLQSFAARAAIERGTVEHLKGMLAE</sequence>